<dbReference type="Pfam" id="PF13391">
    <property type="entry name" value="HNH_2"/>
    <property type="match status" value="1"/>
</dbReference>
<accession>A0A6C2UHM5</accession>
<dbReference type="AlphaFoldDB" id="A0A6C2UHM5"/>
<protein>
    <recommendedName>
        <fullName evidence="1">HNH nuclease domain-containing protein</fullName>
    </recommendedName>
</protein>
<organism evidence="2 3">
    <name type="scientific">Pontiella sulfatireligans</name>
    <dbReference type="NCBI Taxonomy" id="2750658"/>
    <lineage>
        <taxon>Bacteria</taxon>
        <taxon>Pseudomonadati</taxon>
        <taxon>Kiritimatiellota</taxon>
        <taxon>Kiritimatiellia</taxon>
        <taxon>Kiritimatiellales</taxon>
        <taxon>Pontiellaceae</taxon>
        <taxon>Pontiella</taxon>
    </lineage>
</organism>
<dbReference type="PIRSF" id="PIRSF030850">
    <property type="entry name" value="UCP030850"/>
    <property type="match status" value="1"/>
</dbReference>
<name>A0A6C2UHM5_9BACT</name>
<evidence type="ECO:0000313" key="2">
    <source>
        <dbReference type="EMBL" id="VGO18987.1"/>
    </source>
</evidence>
<gene>
    <name evidence="2" type="ORF">SCARR_01041</name>
</gene>
<feature type="domain" description="HNH nuclease" evidence="1">
    <location>
        <begin position="216"/>
        <end position="270"/>
    </location>
</feature>
<dbReference type="InterPro" id="IPR011396">
    <property type="entry name" value="PT_DNA_restrict"/>
</dbReference>
<evidence type="ECO:0000313" key="3">
    <source>
        <dbReference type="Proteomes" id="UP000346198"/>
    </source>
</evidence>
<dbReference type="Proteomes" id="UP000346198">
    <property type="component" value="Unassembled WGS sequence"/>
</dbReference>
<sequence>MRKTSFHRTDPFSKLTHLRQGVTKYGPAPHKPVLLLAVMRGMDEGWISGNRIELTPELVGAFKSIWQEVVTTGHSPLIAQPFFHLKGEKFWHHVEYPGFKGWSAATSSCKTIGMLQKTISHVELDPELFALMVSPVEREVLRQTLLKTYFPDASLSNGVSYWDQVSDQILAESSVEYQAQIKSLQESLDAASYEEEVFVRGGVFKKQVPRIYDNTCCISGLKVETSINASLIDACHIVPFSQSHDDTITNGLALCPTLHRAFDRGLIAINPDTYRVIVSTRMTEPVTSTYSIQQFQGLEINLPKSEKYHPSKENLTAHLERFVGNF</sequence>
<reference evidence="2 3" key="1">
    <citation type="submission" date="2019-04" db="EMBL/GenBank/DDBJ databases">
        <authorList>
            <person name="Van Vliet M D."/>
        </authorList>
    </citation>
    <scope>NUCLEOTIDE SEQUENCE [LARGE SCALE GENOMIC DNA]</scope>
    <source>
        <strain evidence="2 3">F21</strain>
    </source>
</reference>
<proteinExistence type="predicted"/>
<dbReference type="InterPro" id="IPR003615">
    <property type="entry name" value="HNH_nuc"/>
</dbReference>
<evidence type="ECO:0000259" key="1">
    <source>
        <dbReference type="Pfam" id="PF13391"/>
    </source>
</evidence>
<dbReference type="EMBL" id="CAAHFH010000001">
    <property type="protein sequence ID" value="VGO18987.1"/>
    <property type="molecule type" value="Genomic_DNA"/>
</dbReference>
<keyword evidence="3" id="KW-1185">Reference proteome</keyword>